<dbReference type="Proteomes" id="UP000589292">
    <property type="component" value="Unassembled WGS sequence"/>
</dbReference>
<comment type="caution">
    <text evidence="2">The sequence shown here is derived from an EMBL/GenBank/DDBJ whole genome shotgun (WGS) entry which is preliminary data.</text>
</comment>
<dbReference type="InterPro" id="IPR052726">
    <property type="entry name" value="Phage_Baseplate_Hub"/>
</dbReference>
<accession>A0A7V8U7D0</accession>
<proteinExistence type="predicted"/>
<evidence type="ECO:0000313" key="2">
    <source>
        <dbReference type="EMBL" id="MBA1373190.1"/>
    </source>
</evidence>
<sequence length="334" mass="35878">MVANKAACRLVLDNGVDLSSRVNPRIIDLTLTEKRGDEADTLDLTIHNHDGQIAPPKVGKVLKLALGWETGDDVLPGMVDKGSFRIDEVERSGPPDIITIRARSADLTGDYRTRRTKSWVDTTLGTIIQTIAGENGFSSRITGELAAIPIKAIEQAGKSDMAFVRDLGRRYDAVATVKAGTLIFMPLGSSTTPSGKALPTLRLTKVDGWSWSFRHEERTGADGASAEYHDQDAGQRKTVTTGGSKPKKLKKVYASKADAEKAAKSAADKAKRTAYSFTYDLAFGDPAITPNMPVELQGWDSEIDGMKWLVGEVTTRFGAGGLVTAIKLENAVGG</sequence>
<dbReference type="Pfam" id="PF05954">
    <property type="entry name" value="Phage_GPD"/>
    <property type="match status" value="1"/>
</dbReference>
<name>A0A7V8U7D0_9SPHN</name>
<evidence type="ECO:0000256" key="1">
    <source>
        <dbReference type="SAM" id="MobiDB-lite"/>
    </source>
</evidence>
<dbReference type="PANTHER" id="PTHR35862:SF3">
    <property type="entry name" value="FELS-2 PROPHAGE PROTEIN"/>
    <property type="match status" value="1"/>
</dbReference>
<dbReference type="AlphaFoldDB" id="A0A7V8U7D0"/>
<dbReference type="RefSeq" id="WP_181266308.1">
    <property type="nucleotide sequence ID" value="NZ_BAAAGB010000002.1"/>
</dbReference>
<reference evidence="2 3" key="1">
    <citation type="journal article" date="1994" name="Int. J. Syst. Bacteriol.">
        <title>Phylogenetic positions of novel aerobic, bacteriochlorophyll a-containing bacteria and description of Roseococcus thiosulfatophilus gen. nov., sp. nov., Erythromicrobium ramosum gen. nov., sp. nov., and Erythrobacter litoralis sp. nov.</title>
        <authorList>
            <person name="Yurkov V."/>
            <person name="Stackebrandt E."/>
            <person name="Holmes A."/>
            <person name="Fuerst J.A."/>
            <person name="Hugenholtz P."/>
            <person name="Golecki J."/>
            <person name="Gad'on N."/>
            <person name="Gorlenko V.M."/>
            <person name="Kompantseva E.I."/>
            <person name="Drews G."/>
        </authorList>
    </citation>
    <scope>NUCLEOTIDE SEQUENCE [LARGE SCALE GENOMIC DNA]</scope>
    <source>
        <strain evidence="2 3">KR-99</strain>
    </source>
</reference>
<evidence type="ECO:0000313" key="3">
    <source>
        <dbReference type="Proteomes" id="UP000589292"/>
    </source>
</evidence>
<dbReference type="EMBL" id="VDES01000001">
    <property type="protein sequence ID" value="MBA1373190.1"/>
    <property type="molecule type" value="Genomic_DNA"/>
</dbReference>
<gene>
    <name evidence="2" type="ORF">FG486_02475</name>
</gene>
<dbReference type="PANTHER" id="PTHR35862">
    <property type="entry name" value="FELS-2 PROPHAGE PROTEIN"/>
    <property type="match status" value="1"/>
</dbReference>
<feature type="region of interest" description="Disordered" evidence="1">
    <location>
        <begin position="220"/>
        <end position="245"/>
    </location>
</feature>
<keyword evidence="3" id="KW-1185">Reference proteome</keyword>
<organism evidence="2 3">
    <name type="scientific">Sphingomonas ursincola</name>
    <dbReference type="NCBI Taxonomy" id="56361"/>
    <lineage>
        <taxon>Bacteria</taxon>
        <taxon>Pseudomonadati</taxon>
        <taxon>Pseudomonadota</taxon>
        <taxon>Alphaproteobacteria</taxon>
        <taxon>Sphingomonadales</taxon>
        <taxon>Sphingomonadaceae</taxon>
        <taxon>Sphingomonas</taxon>
    </lineage>
</organism>
<dbReference type="SUPFAM" id="SSF69279">
    <property type="entry name" value="Phage tail proteins"/>
    <property type="match status" value="1"/>
</dbReference>
<protein>
    <submittedName>
        <fullName evidence="2">Phage late control D family protein</fullName>
    </submittedName>
</protein>